<dbReference type="EMBL" id="SPDV01000016">
    <property type="protein sequence ID" value="TFI58460.1"/>
    <property type="molecule type" value="Genomic_DNA"/>
</dbReference>
<dbReference type="GO" id="GO:0004397">
    <property type="term" value="F:histidine ammonia-lyase activity"/>
    <property type="evidence" value="ECO:0007669"/>
    <property type="project" value="UniProtKB-UniRule"/>
</dbReference>
<dbReference type="FunFam" id="1.20.200.10:FF:000003">
    <property type="entry name" value="Histidine ammonia-lyase"/>
    <property type="match status" value="1"/>
</dbReference>
<dbReference type="OrthoDB" id="9806955at2"/>
<dbReference type="EC" id="4.3.1.3" evidence="2 6"/>
<dbReference type="NCBIfam" id="TIGR01225">
    <property type="entry name" value="hutH"/>
    <property type="match status" value="1"/>
</dbReference>
<dbReference type="UniPathway" id="UPA00379">
    <property type="reaction ID" value="UER00549"/>
</dbReference>
<sequence>MRSVHLANEPVDLRTLRAVLAEPVTVTLSEERWAGIDASARVVRALIESGGTAYGINTGFGLLANTRIAPDQLEQLQLNLVLSHAAGIGEPLRNDIVRLIIFLKIVGLSRGASGVRRQVVQALIALLDHRITPIIPAKGSVGASGDLAPLGHLSATLIGVGDAIYEGRRMPAAVALELCGLQPLVLGPKEGLALLNGTQVSTALALAGLFAAENVFASALVAGAMSVDAMRGSDTPFDARIHALRGQKGQIVVAEQLRRLLAGSAIRASHLEDDAKVQDPYSLRCQPQVMGACLDLIGSAAGLLEIEANAVSDNPLVFADNGDILSGGNFHAEPVAFAADQLAIALAEIGSISERRTSLLVDPKMSGLPAFLVRDSGVNSGFMIAQVTAAALVSENKQLAHPASVDSIPTSANQEDHVSMATHAARRVLDMAENAAGVVGIELFAAAQGVDFSRPLKSSAPLEEAHAAVRGIAAHWEADRYIAPDLAAASALVLAGSLQKLVAGIMPSAQSGRH</sequence>
<evidence type="ECO:0000256" key="5">
    <source>
        <dbReference type="ARBA" id="ARBA00049269"/>
    </source>
</evidence>
<comment type="catalytic activity">
    <reaction evidence="5 6">
        <text>L-histidine = trans-urocanate + NH4(+)</text>
        <dbReference type="Rhea" id="RHEA:21232"/>
        <dbReference type="ChEBI" id="CHEBI:17771"/>
        <dbReference type="ChEBI" id="CHEBI:28938"/>
        <dbReference type="ChEBI" id="CHEBI:57595"/>
        <dbReference type="EC" id="4.3.1.3"/>
    </reaction>
</comment>
<dbReference type="InterPro" id="IPR008948">
    <property type="entry name" value="L-Aspartase-like"/>
</dbReference>
<evidence type="ECO:0000256" key="4">
    <source>
        <dbReference type="ARBA" id="ARBA00023239"/>
    </source>
</evidence>
<dbReference type="RefSeq" id="WP_135086300.1">
    <property type="nucleotide sequence ID" value="NZ_SPDV01000016.1"/>
</dbReference>
<comment type="similarity">
    <text evidence="6 7">Belongs to the PAL/histidase family.</text>
</comment>
<keyword evidence="9" id="KW-1185">Reference proteome</keyword>
<dbReference type="GO" id="GO:0019557">
    <property type="term" value="P:L-histidine catabolic process to glutamate and formate"/>
    <property type="evidence" value="ECO:0007669"/>
    <property type="project" value="UniProtKB-UniPathway"/>
</dbReference>
<dbReference type="SUPFAM" id="SSF48557">
    <property type="entry name" value="L-aspartase-like"/>
    <property type="match status" value="1"/>
</dbReference>
<dbReference type="CDD" id="cd00332">
    <property type="entry name" value="PAL-HAL"/>
    <property type="match status" value="1"/>
</dbReference>
<evidence type="ECO:0000313" key="8">
    <source>
        <dbReference type="EMBL" id="TFI58460.1"/>
    </source>
</evidence>
<comment type="pathway">
    <text evidence="1 6">Amino-acid degradation; L-histidine degradation into L-glutamate; N-formimidoyl-L-glutamate from L-histidine: step 1/3.</text>
</comment>
<dbReference type="GO" id="GO:0019556">
    <property type="term" value="P:L-histidine catabolic process to glutamate and formamide"/>
    <property type="evidence" value="ECO:0007669"/>
    <property type="project" value="UniProtKB-UniPathway"/>
</dbReference>
<dbReference type="InterPro" id="IPR024083">
    <property type="entry name" value="Fumarase/histidase_N"/>
</dbReference>
<dbReference type="PANTHER" id="PTHR10362">
    <property type="entry name" value="HISTIDINE AMMONIA-LYASE"/>
    <property type="match status" value="1"/>
</dbReference>
<name>A0A4Y8ZR01_9SPHN</name>
<evidence type="ECO:0000256" key="6">
    <source>
        <dbReference type="HAMAP-Rule" id="MF_00229"/>
    </source>
</evidence>
<dbReference type="NCBIfam" id="NF006871">
    <property type="entry name" value="PRK09367.1"/>
    <property type="match status" value="1"/>
</dbReference>
<dbReference type="Proteomes" id="UP000298213">
    <property type="component" value="Unassembled WGS sequence"/>
</dbReference>
<dbReference type="InterPro" id="IPR005921">
    <property type="entry name" value="HutH"/>
</dbReference>
<protein>
    <recommendedName>
        <fullName evidence="2 6">Histidine ammonia-lyase</fullName>
        <shortName evidence="6">Histidase</shortName>
        <ecNumber evidence="2 6">4.3.1.3</ecNumber>
    </recommendedName>
</protein>
<dbReference type="HAMAP" id="MF_00229">
    <property type="entry name" value="His_ammonia_lyase"/>
    <property type="match status" value="1"/>
</dbReference>
<evidence type="ECO:0000256" key="1">
    <source>
        <dbReference type="ARBA" id="ARBA00005113"/>
    </source>
</evidence>
<evidence type="ECO:0000313" key="9">
    <source>
        <dbReference type="Proteomes" id="UP000298213"/>
    </source>
</evidence>
<comment type="PTM">
    <text evidence="6">Contains an active site 4-methylidene-imidazol-5-one (MIO), which is formed autocatalytically by cyclization and dehydration of residues Ala-Ser-Gly.</text>
</comment>
<gene>
    <name evidence="6 8" type="primary">hutH</name>
    <name evidence="8" type="ORF">E2493_10030</name>
</gene>
<proteinExistence type="inferred from homology"/>
<feature type="cross-link" description="5-imidazolinone (Ala-Gly)" evidence="6">
    <location>
        <begin position="143"/>
        <end position="145"/>
    </location>
</feature>
<dbReference type="FunFam" id="1.10.275.10:FF:000005">
    <property type="entry name" value="Histidine ammonia-lyase"/>
    <property type="match status" value="1"/>
</dbReference>
<organism evidence="8 9">
    <name type="scientific">Sphingomonas parva</name>
    <dbReference type="NCBI Taxonomy" id="2555898"/>
    <lineage>
        <taxon>Bacteria</taxon>
        <taxon>Pseudomonadati</taxon>
        <taxon>Pseudomonadota</taxon>
        <taxon>Alphaproteobacteria</taxon>
        <taxon>Sphingomonadales</taxon>
        <taxon>Sphingomonadaceae</taxon>
        <taxon>Sphingomonas</taxon>
    </lineage>
</organism>
<dbReference type="AlphaFoldDB" id="A0A4Y8ZR01"/>
<evidence type="ECO:0000256" key="3">
    <source>
        <dbReference type="ARBA" id="ARBA00022808"/>
    </source>
</evidence>
<comment type="caution">
    <text evidence="8">The sequence shown here is derived from an EMBL/GenBank/DDBJ whole genome shotgun (WGS) entry which is preliminary data.</text>
</comment>
<dbReference type="Gene3D" id="1.20.200.10">
    <property type="entry name" value="Fumarase/aspartase (Central domain)"/>
    <property type="match status" value="1"/>
</dbReference>
<evidence type="ECO:0000256" key="2">
    <source>
        <dbReference type="ARBA" id="ARBA00012994"/>
    </source>
</evidence>
<accession>A0A4Y8ZR01</accession>
<feature type="modified residue" description="2,3-didehydroalanine (Ser)" evidence="6">
    <location>
        <position position="144"/>
    </location>
</feature>
<keyword evidence="3 6" id="KW-0369">Histidine metabolism</keyword>
<keyword evidence="6" id="KW-0963">Cytoplasm</keyword>
<dbReference type="Gene3D" id="1.10.275.10">
    <property type="entry name" value="Fumarase/aspartase (N-terminal domain)"/>
    <property type="match status" value="1"/>
</dbReference>
<keyword evidence="4 6" id="KW-0456">Lyase</keyword>
<comment type="subcellular location">
    <subcellularLocation>
        <location evidence="6">Cytoplasm</location>
    </subcellularLocation>
</comment>
<dbReference type="InterPro" id="IPR001106">
    <property type="entry name" value="Aromatic_Lyase"/>
</dbReference>
<dbReference type="Pfam" id="PF00221">
    <property type="entry name" value="Lyase_aromatic"/>
    <property type="match status" value="1"/>
</dbReference>
<reference evidence="8 9" key="1">
    <citation type="submission" date="2019-03" db="EMBL/GenBank/DDBJ databases">
        <title>Genome sequence of Sphingomonas sp. 17J27-24.</title>
        <authorList>
            <person name="Kim M."/>
            <person name="Maeng S."/>
            <person name="Sathiyaraj S."/>
        </authorList>
    </citation>
    <scope>NUCLEOTIDE SEQUENCE [LARGE SCALE GENOMIC DNA]</scope>
    <source>
        <strain evidence="8 9">17J27-24</strain>
    </source>
</reference>
<dbReference type="GO" id="GO:0005737">
    <property type="term" value="C:cytoplasm"/>
    <property type="evidence" value="ECO:0007669"/>
    <property type="project" value="UniProtKB-SubCell"/>
</dbReference>
<evidence type="ECO:0000256" key="7">
    <source>
        <dbReference type="RuleBase" id="RU003954"/>
    </source>
</evidence>